<dbReference type="GO" id="GO:1990228">
    <property type="term" value="C:sulfurtransferase complex"/>
    <property type="evidence" value="ECO:0007669"/>
    <property type="project" value="TreeGrafter"/>
</dbReference>
<dbReference type="Proteomes" id="UP000019276">
    <property type="component" value="Unassembled WGS sequence"/>
</dbReference>
<dbReference type="NCBIfam" id="TIGR03012">
    <property type="entry name" value="sulf_tusD_dsrE"/>
    <property type="match status" value="1"/>
</dbReference>
<dbReference type="GO" id="GO:0097163">
    <property type="term" value="F:sulfur carrier activity"/>
    <property type="evidence" value="ECO:0007669"/>
    <property type="project" value="TreeGrafter"/>
</dbReference>
<dbReference type="InterPro" id="IPR017463">
    <property type="entry name" value="Sulphur_relay_TusD/DsrE"/>
</dbReference>
<dbReference type="PANTHER" id="PTHR34874:SF3">
    <property type="entry name" value="SULFURTRANSFERASE TUSD"/>
    <property type="match status" value="1"/>
</dbReference>
<reference evidence="5 6" key="1">
    <citation type="journal article" date="2014" name="Genome Announc.">
        <title>Draft Genome Sequence of the Agar-Degrading Bacterium Catenovulum sp. Strain DS-2, Isolated from Intestines of Haliotis diversicolor.</title>
        <authorList>
            <person name="Shan D."/>
            <person name="Li X."/>
            <person name="Gu Z."/>
            <person name="Wei G."/>
            <person name="Gao Z."/>
            <person name="Shao Z."/>
        </authorList>
    </citation>
    <scope>NUCLEOTIDE SEQUENCE [LARGE SCALE GENOMIC DNA]</scope>
    <source>
        <strain evidence="5 6">DS-2</strain>
    </source>
</reference>
<dbReference type="AlphaFoldDB" id="W7QYF7"/>
<dbReference type="EMBL" id="ARZY01000012">
    <property type="protein sequence ID" value="EWH10385.1"/>
    <property type="molecule type" value="Genomic_DNA"/>
</dbReference>
<comment type="similarity">
    <text evidence="2">Belongs to the DsrE/TusD family.</text>
</comment>
<evidence type="ECO:0000313" key="5">
    <source>
        <dbReference type="EMBL" id="EWH10385.1"/>
    </source>
</evidence>
<evidence type="ECO:0000256" key="3">
    <source>
        <dbReference type="ARBA" id="ARBA00022490"/>
    </source>
</evidence>
<dbReference type="RefSeq" id="WP_035014197.1">
    <property type="nucleotide sequence ID" value="NZ_ARZY01000012.1"/>
</dbReference>
<dbReference type="Pfam" id="PF02635">
    <property type="entry name" value="DsrE"/>
    <property type="match status" value="1"/>
</dbReference>
<organism evidence="5 6">
    <name type="scientific">Catenovulum agarivorans DS-2</name>
    <dbReference type="NCBI Taxonomy" id="1328313"/>
    <lineage>
        <taxon>Bacteria</taxon>
        <taxon>Pseudomonadati</taxon>
        <taxon>Pseudomonadota</taxon>
        <taxon>Gammaproteobacteria</taxon>
        <taxon>Alteromonadales</taxon>
        <taxon>Alteromonadaceae</taxon>
        <taxon>Catenovulum</taxon>
    </lineage>
</organism>
<keyword evidence="3" id="KW-0963">Cytoplasm</keyword>
<protein>
    <submittedName>
        <fullName evidence="5">Sulfur transfer complex subunit TusD</fullName>
    </submittedName>
</protein>
<name>W7QYF7_9ALTE</name>
<dbReference type="OrthoDB" id="9787483at2"/>
<dbReference type="SUPFAM" id="SSF75169">
    <property type="entry name" value="DsrEFH-like"/>
    <property type="match status" value="1"/>
</dbReference>
<comment type="subcellular location">
    <subcellularLocation>
        <location evidence="1">Cytoplasm</location>
    </subcellularLocation>
</comment>
<dbReference type="GO" id="GO:0016783">
    <property type="term" value="F:sulfurtransferase activity"/>
    <property type="evidence" value="ECO:0007669"/>
    <property type="project" value="InterPro"/>
</dbReference>
<dbReference type="eggNOG" id="COG1553">
    <property type="taxonomic scope" value="Bacteria"/>
</dbReference>
<dbReference type="STRING" id="1328313.DS2_07928"/>
<dbReference type="PANTHER" id="PTHR34874">
    <property type="entry name" value="PROTEIN YCHN"/>
    <property type="match status" value="1"/>
</dbReference>
<evidence type="ECO:0000313" key="6">
    <source>
        <dbReference type="Proteomes" id="UP000019276"/>
    </source>
</evidence>
<evidence type="ECO:0000256" key="1">
    <source>
        <dbReference type="ARBA" id="ARBA00004496"/>
    </source>
</evidence>
<keyword evidence="4" id="KW-0808">Transferase</keyword>
<dbReference type="InterPro" id="IPR027396">
    <property type="entry name" value="DsrEFH-like"/>
</dbReference>
<gene>
    <name evidence="5" type="ORF">DS2_07928</name>
</gene>
<accession>W7QYF7</accession>
<dbReference type="GO" id="GO:0002143">
    <property type="term" value="P:tRNA wobble position uridine thiolation"/>
    <property type="evidence" value="ECO:0007669"/>
    <property type="project" value="TreeGrafter"/>
</dbReference>
<dbReference type="NCBIfam" id="NF001237">
    <property type="entry name" value="PRK00207.1"/>
    <property type="match status" value="1"/>
</dbReference>
<dbReference type="InterPro" id="IPR003787">
    <property type="entry name" value="Sulphur_relay_DsrE/F-like"/>
</dbReference>
<dbReference type="Gene3D" id="3.40.1260.10">
    <property type="entry name" value="DsrEFH-like"/>
    <property type="match status" value="1"/>
</dbReference>
<keyword evidence="6" id="KW-1185">Reference proteome</keyword>
<evidence type="ECO:0000256" key="2">
    <source>
        <dbReference type="ARBA" id="ARBA00007067"/>
    </source>
</evidence>
<comment type="caution">
    <text evidence="5">The sequence shown here is derived from an EMBL/GenBank/DDBJ whole genome shotgun (WGS) entry which is preliminary data.</text>
</comment>
<sequence length="127" mass="14085">MAKILIFVTSGPETDDGQSALSYARHALKHNKLSAVFFYSDAVYVANKLRKPPSDELNFLEGWQSLHKKHGVELIVCSAAAQRRGVLDASEAEYHGISGDSLAEHFRIGGLGEYVELQMYADRVVQF</sequence>
<proteinExistence type="inferred from homology"/>
<evidence type="ECO:0000256" key="4">
    <source>
        <dbReference type="ARBA" id="ARBA00022679"/>
    </source>
</evidence>